<evidence type="ECO:0000256" key="5">
    <source>
        <dbReference type="ARBA" id="ARBA00023002"/>
    </source>
</evidence>
<evidence type="ECO:0000259" key="8">
    <source>
        <dbReference type="PROSITE" id="PS51330"/>
    </source>
</evidence>
<dbReference type="UniPathway" id="UPA00077">
    <property type="reaction ID" value="UER00158"/>
</dbReference>
<accession>F8MM76</accession>
<proteinExistence type="inferred from homology"/>
<dbReference type="GeneID" id="20828977"/>
<dbReference type="InterPro" id="IPR024072">
    <property type="entry name" value="DHFR-like_dom_sf"/>
</dbReference>
<protein>
    <recommendedName>
        <fullName evidence="2">dihydrofolate reductase</fullName>
        <ecNumber evidence="2">1.5.1.3</ecNumber>
    </recommendedName>
</protein>
<feature type="domain" description="DHFR" evidence="8">
    <location>
        <begin position="1098"/>
        <end position="1321"/>
    </location>
</feature>
<dbReference type="PANTHER" id="PTHR23083:SF464">
    <property type="entry name" value="TETRATRICOPEPTIDE REPEAT DOMAIN 7, ISOFORM A"/>
    <property type="match status" value="1"/>
</dbReference>
<dbReference type="GO" id="GO:0006730">
    <property type="term" value="P:one-carbon metabolic process"/>
    <property type="evidence" value="ECO:0007669"/>
    <property type="project" value="UniProtKB-KW"/>
</dbReference>
<dbReference type="InterPro" id="IPR001796">
    <property type="entry name" value="DHFR_dom"/>
</dbReference>
<feature type="compositionally biased region" description="Basic residues" evidence="7">
    <location>
        <begin position="670"/>
        <end position="693"/>
    </location>
</feature>
<dbReference type="Proteomes" id="UP000008065">
    <property type="component" value="Unassembled WGS sequence"/>
</dbReference>
<evidence type="ECO:0000256" key="4">
    <source>
        <dbReference type="ARBA" id="ARBA00022857"/>
    </source>
</evidence>
<dbReference type="Gene3D" id="3.40.430.10">
    <property type="entry name" value="Dihydrofolate Reductase, subunit A"/>
    <property type="match status" value="1"/>
</dbReference>
<evidence type="ECO:0000256" key="6">
    <source>
        <dbReference type="ARBA" id="ARBA00038251"/>
    </source>
</evidence>
<dbReference type="PROSITE" id="PS51330">
    <property type="entry name" value="DHFR_2"/>
    <property type="match status" value="1"/>
</dbReference>
<evidence type="ECO:0000256" key="7">
    <source>
        <dbReference type="SAM" id="MobiDB-lite"/>
    </source>
</evidence>
<reference evidence="10" key="1">
    <citation type="journal article" date="2011" name="Genetics">
        <title>Massive changes in genome architecture accompany the transition to self-fertility in the filamentous fungus Neurospora tetrasperma.</title>
        <authorList>
            <person name="Ellison C.E."/>
            <person name="Stajich J.E."/>
            <person name="Jacobson D.J."/>
            <person name="Natvig D.O."/>
            <person name="Lapidus A."/>
            <person name="Foster B."/>
            <person name="Aerts A."/>
            <person name="Riley R."/>
            <person name="Lindquist E.A."/>
            <person name="Grigoriev I.V."/>
            <person name="Taylor J.W."/>
        </authorList>
    </citation>
    <scope>NUCLEOTIDE SEQUENCE [LARGE SCALE GENOMIC DNA]</scope>
    <source>
        <strain evidence="10">FGSC 2508 / P0657</strain>
    </source>
</reference>
<dbReference type="Gene3D" id="1.25.40.10">
    <property type="entry name" value="Tetratricopeptide repeat domain"/>
    <property type="match status" value="1"/>
</dbReference>
<keyword evidence="5" id="KW-0560">Oxidoreductase</keyword>
<dbReference type="InterPro" id="IPR051722">
    <property type="entry name" value="Endocytosis_PI4K-reg_protein"/>
</dbReference>
<dbReference type="InterPro" id="IPR019734">
    <property type="entry name" value="TPR_rpt"/>
</dbReference>
<keyword evidence="10" id="KW-1185">Reference proteome</keyword>
<dbReference type="HOGENOM" id="CLU_003276_0_0_1"/>
<name>F8MM76_NEUT8</name>
<dbReference type="PROSITE" id="PS00075">
    <property type="entry name" value="DHFR_1"/>
    <property type="match status" value="1"/>
</dbReference>
<dbReference type="KEGG" id="nte:NEUTE1DRAFT62928"/>
<gene>
    <name evidence="9" type="ORF">NEUTE1DRAFT_62928</name>
</gene>
<evidence type="ECO:0000256" key="2">
    <source>
        <dbReference type="ARBA" id="ARBA00012856"/>
    </source>
</evidence>
<feature type="compositionally biased region" description="Low complexity" evidence="7">
    <location>
        <begin position="1179"/>
        <end position="1193"/>
    </location>
</feature>
<feature type="compositionally biased region" description="Low complexity" evidence="7">
    <location>
        <begin position="619"/>
        <end position="636"/>
    </location>
</feature>
<dbReference type="VEuPathDB" id="FungiDB:NEUTE1DRAFT_62928"/>
<evidence type="ECO:0000256" key="3">
    <source>
        <dbReference type="ARBA" id="ARBA00022563"/>
    </source>
</evidence>
<dbReference type="SMART" id="SM00028">
    <property type="entry name" value="TPR"/>
    <property type="match status" value="6"/>
</dbReference>
<evidence type="ECO:0000313" key="9">
    <source>
        <dbReference type="EMBL" id="EGO57750.1"/>
    </source>
</evidence>
<dbReference type="InterPro" id="IPR011990">
    <property type="entry name" value="TPR-like_helical_dom_sf"/>
</dbReference>
<dbReference type="GO" id="GO:0046654">
    <property type="term" value="P:tetrahydrofolate biosynthetic process"/>
    <property type="evidence" value="ECO:0007669"/>
    <property type="project" value="UniProtKB-UniPathway"/>
</dbReference>
<dbReference type="FunFam" id="3.40.430.10:FF:000013">
    <property type="entry name" value="Dihydrofolate reductase"/>
    <property type="match status" value="1"/>
</dbReference>
<dbReference type="PANTHER" id="PTHR23083">
    <property type="entry name" value="TETRATRICOPEPTIDE REPEAT PROTEIN, TPR"/>
    <property type="match status" value="1"/>
</dbReference>
<comment type="function">
    <text evidence="1">Involved in endocytosis.</text>
</comment>
<dbReference type="EC" id="1.5.1.3" evidence="2"/>
<evidence type="ECO:0000313" key="10">
    <source>
        <dbReference type="Proteomes" id="UP000008065"/>
    </source>
</evidence>
<feature type="region of interest" description="Disordered" evidence="7">
    <location>
        <begin position="1179"/>
        <end position="1199"/>
    </location>
</feature>
<dbReference type="GO" id="GO:0004146">
    <property type="term" value="F:dihydrofolate reductase activity"/>
    <property type="evidence" value="ECO:0007669"/>
    <property type="project" value="UniProtKB-EC"/>
</dbReference>
<dbReference type="SUPFAM" id="SSF48452">
    <property type="entry name" value="TPR-like"/>
    <property type="match status" value="1"/>
</dbReference>
<dbReference type="CDD" id="cd00209">
    <property type="entry name" value="DHFR"/>
    <property type="match status" value="1"/>
</dbReference>
<keyword evidence="4" id="KW-0521">NADP</keyword>
<evidence type="ECO:0000256" key="1">
    <source>
        <dbReference type="ARBA" id="ARBA00002550"/>
    </source>
</evidence>
<dbReference type="RefSeq" id="XP_009850845.1">
    <property type="nucleotide sequence ID" value="XM_009852543.1"/>
</dbReference>
<dbReference type="OrthoDB" id="29013at2759"/>
<comment type="similarity">
    <text evidence="6">Belongs to the YPP1 family.</text>
</comment>
<organism evidence="9 10">
    <name type="scientific">Neurospora tetrasperma (strain FGSC 2508 / ATCC MYA-4615 / P0657)</name>
    <dbReference type="NCBI Taxonomy" id="510951"/>
    <lineage>
        <taxon>Eukaryota</taxon>
        <taxon>Fungi</taxon>
        <taxon>Dikarya</taxon>
        <taxon>Ascomycota</taxon>
        <taxon>Pezizomycotina</taxon>
        <taxon>Sordariomycetes</taxon>
        <taxon>Sordariomycetidae</taxon>
        <taxon>Sordariales</taxon>
        <taxon>Sordariaceae</taxon>
        <taxon>Neurospora</taxon>
    </lineage>
</organism>
<dbReference type="SUPFAM" id="SSF53597">
    <property type="entry name" value="Dihydrofolate reductase-like"/>
    <property type="match status" value="1"/>
</dbReference>
<keyword evidence="3" id="KW-0554">One-carbon metabolism</keyword>
<sequence>MPDAVKAAHYIQQLDDARCEENWDAVPELVRKVRKHAPDRICLTLTAEIELAITRACQKAAPQDTDRPSTAGGPAVGIEVASHIPNLITAIENETQHPEESFQAKVCLGWLHWVMKDYPIALVRLPKNFDLEYPQCDNLDTLSEWTKVCALKSTYLRANCLARDGQRDMAMAAFEAALPSLSSVWTTKTARHQLRYWAELFLTEYCMLASQAIRENDELLSDPNCLASFRTWSKYWASAKGQPLAGGYGFRGSVPRRQVWSEYYHVLSELLQRDLPFPTGYSEPSNDSSARSQLRAELKKVEIIFQGLLYTETKFPRADEQRTEVEQFVDRVMQNWIILNGHGWKEQDLEENLNAAKDGHLVLTAAELLPPRALALTYQAAGLANAQWARMTYDSESRTHFQQKAVHCLSKSLSPELGLGVDVRGVFALGTLLAEQRNLHYAINLVKTALLEDVDIDESQELYRGPCWRERSLIPLWHLLALMLSAQEDYVMAARACEGAMEQFKDPFILFGTRSLNGAYQSEHLNEAGVEDGGYTSQGIVDEMDDFEKESLLEIKMTQLAILELVEGPTVAVNASSELLTLFTRLFGDLDQKVELTKPELPRTATTAVAKEQTRNRRASVFGSRSVRSGRGMRQSIFGSHDKNLTGIPPVPQAPGAPAIQVTNNENAQSKRKSHSLSRSASGRRHSLRRKSRSGSQGAIEAPPPMPVNGSLADYAGKDGAAAAPPPEEPSIDGVQRTNSFDSNEEYNDGEASVLAQVYGSLLPVIHFSQEHSKRKRKAILIKVWLTIAGFYRRAGLVADAQQACTEAQNIVEALEAEILNDTTGDVSLREAGWGETKSTEELYADVWAEKGYLSVACGKPYEARADFETALMHFPDHAAAIVGLSDILLDIYSEKLLPPPVVPNFNLEDSILSDNSTPLQATTKSPELRLQPLGLSTAKMESKLDKGQDNLENGMAALKLKGASSPNKCPELPPPHKATSLPLHDRLTARDRAYGLLSGLTKLGTGWNNSEAWFTLARAYQESGQVDKAKGALWWCVELEDGRGAREWTCVDAGGKGHLIGVVILNILITSDVAYHLQTTRYHYETKNMSAILPSIELTLVLAATRDMGIGLNGGLPWTGLKKEMAYFARVTKRLPSQLAGTKALNAVIMGRKTWESIPPKFRPLKGRLNIVVSRSVTSSPSLSSPSSSSSSEVEEGPVMASSLEQAIEYLHLCQQQQQQQEQQQKVGKVFVIGGGQIYGAALKLPKEVSKRILLTRVLSPEFGCDTFFPLVLKEEGEASGSEEWVRKSKEELDQFVGEEVPEGLQVENGTEYEFQMWERM</sequence>
<dbReference type="InterPro" id="IPR017925">
    <property type="entry name" value="DHFR_CS"/>
</dbReference>
<dbReference type="EMBL" id="GL891304">
    <property type="protein sequence ID" value="EGO57750.1"/>
    <property type="molecule type" value="Genomic_DNA"/>
</dbReference>
<dbReference type="Pfam" id="PF00186">
    <property type="entry name" value="DHFR_1"/>
    <property type="match status" value="1"/>
</dbReference>
<feature type="region of interest" description="Disordered" evidence="7">
    <location>
        <begin position="610"/>
        <end position="747"/>
    </location>
</feature>
<dbReference type="PRINTS" id="PR00070">
    <property type="entry name" value="DHFR"/>
</dbReference>